<evidence type="ECO:0000256" key="3">
    <source>
        <dbReference type="ARBA" id="ARBA00022679"/>
    </source>
</evidence>
<protein>
    <recommendedName>
        <fullName evidence="2">2-amino-4-hydroxy-6-hydroxymethyldihydropteridine diphosphokinase</fullName>
        <ecNumber evidence="2">2.7.6.3</ecNumber>
    </recommendedName>
</protein>
<keyword evidence="3" id="KW-0808">Transferase</keyword>
<comment type="caution">
    <text evidence="8">The sequence shown here is derived from an EMBL/GenBank/DDBJ whole genome shotgun (WGS) entry which is preliminary data.</text>
</comment>
<dbReference type="GO" id="GO:0046656">
    <property type="term" value="P:folic acid biosynthetic process"/>
    <property type="evidence" value="ECO:0007669"/>
    <property type="project" value="UniProtKB-KW"/>
</dbReference>
<keyword evidence="5 8" id="KW-0418">Kinase</keyword>
<dbReference type="NCBIfam" id="TIGR01498">
    <property type="entry name" value="folK"/>
    <property type="match status" value="1"/>
</dbReference>
<dbReference type="Proteomes" id="UP000005615">
    <property type="component" value="Unassembled WGS sequence"/>
</dbReference>
<dbReference type="eggNOG" id="COG0801">
    <property type="taxonomic scope" value="Bacteria"/>
</dbReference>
<evidence type="ECO:0000256" key="4">
    <source>
        <dbReference type="ARBA" id="ARBA00022741"/>
    </source>
</evidence>
<dbReference type="STRING" id="2518989.IMCC3088_775"/>
<proteinExistence type="predicted"/>
<dbReference type="RefSeq" id="WP_009575100.1">
    <property type="nucleotide sequence ID" value="NZ_AEIG01000019.1"/>
</dbReference>
<dbReference type="GO" id="GO:0003848">
    <property type="term" value="F:2-amino-4-hydroxy-6-hydroxymethyldihydropteridine diphosphokinase activity"/>
    <property type="evidence" value="ECO:0007669"/>
    <property type="project" value="UniProtKB-EC"/>
</dbReference>
<evidence type="ECO:0000313" key="8">
    <source>
        <dbReference type="EMBL" id="EGG30293.1"/>
    </source>
</evidence>
<gene>
    <name evidence="8" type="ORF">IMCC3088_775</name>
</gene>
<evidence type="ECO:0000256" key="5">
    <source>
        <dbReference type="ARBA" id="ARBA00022777"/>
    </source>
</evidence>
<keyword evidence="7" id="KW-0289">Folate biosynthesis</keyword>
<dbReference type="UniPathway" id="UPA00077">
    <property type="reaction ID" value="UER00155"/>
</dbReference>
<dbReference type="EMBL" id="AEIG01000019">
    <property type="protein sequence ID" value="EGG30293.1"/>
    <property type="molecule type" value="Genomic_DNA"/>
</dbReference>
<keyword evidence="9" id="KW-1185">Reference proteome</keyword>
<evidence type="ECO:0000256" key="2">
    <source>
        <dbReference type="ARBA" id="ARBA00013253"/>
    </source>
</evidence>
<organism evidence="8 9">
    <name type="scientific">Aequoribacter fuscus</name>
    <dbReference type="NCBI Taxonomy" id="2518989"/>
    <lineage>
        <taxon>Bacteria</taxon>
        <taxon>Pseudomonadati</taxon>
        <taxon>Pseudomonadota</taxon>
        <taxon>Gammaproteobacteria</taxon>
        <taxon>Cellvibrionales</taxon>
        <taxon>Halieaceae</taxon>
        <taxon>Aequoribacter</taxon>
    </lineage>
</organism>
<accession>F3L080</accession>
<dbReference type="Gene3D" id="3.30.70.560">
    <property type="entry name" value="7,8-Dihydro-6-hydroxymethylpterin-pyrophosphokinase HPPK"/>
    <property type="match status" value="1"/>
</dbReference>
<dbReference type="CDD" id="cd00483">
    <property type="entry name" value="HPPK"/>
    <property type="match status" value="1"/>
</dbReference>
<dbReference type="AlphaFoldDB" id="F3L080"/>
<comment type="pathway">
    <text evidence="1">Cofactor biosynthesis; tetrahydrofolate biosynthesis; 2-amino-4-hydroxy-6-hydroxymethyl-7,8-dihydropteridine diphosphate from 7,8-dihydroneopterin triphosphate: step 4/4.</text>
</comment>
<dbReference type="GO" id="GO:0016301">
    <property type="term" value="F:kinase activity"/>
    <property type="evidence" value="ECO:0007669"/>
    <property type="project" value="UniProtKB-KW"/>
</dbReference>
<reference evidence="8 9" key="1">
    <citation type="journal article" date="2011" name="J. Bacteriol.">
        <title>Genome sequence of strain IMCC3088, a proteorhodopsin-containing marine bacterium belonging to the OM60/NOR5 clade.</title>
        <authorList>
            <person name="Jang Y."/>
            <person name="Oh H.M."/>
            <person name="Kang I."/>
            <person name="Lee K."/>
            <person name="Yang S.J."/>
            <person name="Cho J.C."/>
        </authorList>
    </citation>
    <scope>NUCLEOTIDE SEQUENCE [LARGE SCALE GENOMIC DNA]</scope>
    <source>
        <strain evidence="8 9">IMCC3088</strain>
    </source>
</reference>
<keyword evidence="6" id="KW-0067">ATP-binding</keyword>
<dbReference type="InterPro" id="IPR035907">
    <property type="entry name" value="Hppk_sf"/>
</dbReference>
<dbReference type="InterPro" id="IPR000550">
    <property type="entry name" value="Hppk"/>
</dbReference>
<dbReference type="OrthoDB" id="9790168at2"/>
<name>F3L080_9GAMM</name>
<dbReference type="GO" id="GO:0005524">
    <property type="term" value="F:ATP binding"/>
    <property type="evidence" value="ECO:0007669"/>
    <property type="project" value="UniProtKB-KW"/>
</dbReference>
<sequence length="170" mass="19120">MRVYLGIGSNIAPADSIASGLQALRDEFGALQASSVYESDSVGFDGPRFWNLVVALDADLGLFDLQDRLRAIEYRHGRPENAMRNSSRALDIDILLYGDYCGFYEHIELPRPEIHYNAFVLRPLAELAPNRALPNINISLGELWQRFDQAKQPLVRIPYVYLGVELPGNL</sequence>
<evidence type="ECO:0000256" key="1">
    <source>
        <dbReference type="ARBA" id="ARBA00005051"/>
    </source>
</evidence>
<dbReference type="GO" id="GO:0046654">
    <property type="term" value="P:tetrahydrofolate biosynthetic process"/>
    <property type="evidence" value="ECO:0007669"/>
    <property type="project" value="UniProtKB-UniPathway"/>
</dbReference>
<dbReference type="PANTHER" id="PTHR43071:SF2">
    <property type="entry name" value="2-AMINO-4-HYDROXY-6-HYDROXYMETHYLDIHYDROPTERIDINE PYROPHOSPHOKINASE"/>
    <property type="match status" value="1"/>
</dbReference>
<evidence type="ECO:0000313" key="9">
    <source>
        <dbReference type="Proteomes" id="UP000005615"/>
    </source>
</evidence>
<keyword evidence="4" id="KW-0547">Nucleotide-binding</keyword>
<evidence type="ECO:0000256" key="6">
    <source>
        <dbReference type="ARBA" id="ARBA00022840"/>
    </source>
</evidence>
<evidence type="ECO:0000256" key="7">
    <source>
        <dbReference type="ARBA" id="ARBA00022909"/>
    </source>
</evidence>
<dbReference type="Pfam" id="PF01288">
    <property type="entry name" value="HPPK"/>
    <property type="match status" value="1"/>
</dbReference>
<dbReference type="PANTHER" id="PTHR43071">
    <property type="entry name" value="2-AMINO-4-HYDROXY-6-HYDROXYMETHYLDIHYDROPTERIDINE PYROPHOSPHOKINASE"/>
    <property type="match status" value="1"/>
</dbReference>
<dbReference type="SUPFAM" id="SSF55083">
    <property type="entry name" value="6-hydroxymethyl-7,8-dihydropterin pyrophosphokinase, HPPK"/>
    <property type="match status" value="1"/>
</dbReference>
<dbReference type="EC" id="2.7.6.3" evidence="2"/>